<keyword evidence="3" id="KW-0479">Metal-binding</keyword>
<dbReference type="OrthoDB" id="9800058at2"/>
<evidence type="ECO:0000313" key="6">
    <source>
        <dbReference type="Proteomes" id="UP000054742"/>
    </source>
</evidence>
<sequence length="226" mass="25480">MFQAVIFDFDGVILDSEPLHFKACSYVFKKLGLALSYDEYVEKYLGFSDKEMFPKFFSERGCSFSLDKIKDLIREKTVRYQEIIKQCDDLPMIDSVDQCIVNISKKIPKIAICSGSTRNEIGVVLAKLKQGRLQAYFDTIVTAEDVQRGKPSPDGYLLTAQRLNVLPNQCLVIEDTPHGVEAAKAAGMYVVALLTSYTKNQLQNADKIINNFSQLILEENKLATEN</sequence>
<comment type="similarity">
    <text evidence="2">Belongs to the HAD-like hydrolase superfamily. CbbY/CbbZ/Gph/YieH family.</text>
</comment>
<dbReference type="SFLD" id="SFLDS00003">
    <property type="entry name" value="Haloacid_Dehalogenase"/>
    <property type="match status" value="1"/>
</dbReference>
<name>A0A0W0SLH3_9GAMM</name>
<dbReference type="InterPro" id="IPR023198">
    <property type="entry name" value="PGP-like_dom2"/>
</dbReference>
<evidence type="ECO:0000313" key="5">
    <source>
        <dbReference type="EMBL" id="KTC83781.1"/>
    </source>
</evidence>
<reference evidence="5 6" key="1">
    <citation type="submission" date="2015-11" db="EMBL/GenBank/DDBJ databases">
        <title>Genomic analysis of 38 Legionella species identifies large and diverse effector repertoires.</title>
        <authorList>
            <person name="Burstein D."/>
            <person name="Amaro F."/>
            <person name="Zusman T."/>
            <person name="Lifshitz Z."/>
            <person name="Cohen O."/>
            <person name="Gilbert J.A."/>
            <person name="Pupko T."/>
            <person name="Shuman H.A."/>
            <person name="Segal G."/>
        </authorList>
    </citation>
    <scope>NUCLEOTIDE SEQUENCE [LARGE SCALE GENOMIC DNA]</scope>
    <source>
        <strain evidence="5 6">ATCC 43878</strain>
    </source>
</reference>
<keyword evidence="4" id="KW-0460">Magnesium</keyword>
<dbReference type="InterPro" id="IPR051600">
    <property type="entry name" value="Beta-PGM-like"/>
</dbReference>
<organism evidence="5 6">
    <name type="scientific">Legionella brunensis</name>
    <dbReference type="NCBI Taxonomy" id="29422"/>
    <lineage>
        <taxon>Bacteria</taxon>
        <taxon>Pseudomonadati</taxon>
        <taxon>Pseudomonadota</taxon>
        <taxon>Gammaproteobacteria</taxon>
        <taxon>Legionellales</taxon>
        <taxon>Legionellaceae</taxon>
        <taxon>Legionella</taxon>
    </lineage>
</organism>
<proteinExistence type="inferred from homology"/>
<dbReference type="STRING" id="29422.Lbru_1604"/>
<dbReference type="PATRIC" id="fig|29422.6.peg.1702"/>
<dbReference type="InterPro" id="IPR006439">
    <property type="entry name" value="HAD-SF_hydro_IA"/>
</dbReference>
<dbReference type="Gene3D" id="1.10.150.240">
    <property type="entry name" value="Putative phosphatase, domain 2"/>
    <property type="match status" value="1"/>
</dbReference>
<dbReference type="GO" id="GO:0016787">
    <property type="term" value="F:hydrolase activity"/>
    <property type="evidence" value="ECO:0007669"/>
    <property type="project" value="UniProtKB-KW"/>
</dbReference>
<dbReference type="AlphaFoldDB" id="A0A0W0SLH3"/>
<dbReference type="Proteomes" id="UP000054742">
    <property type="component" value="Unassembled WGS sequence"/>
</dbReference>
<dbReference type="SFLD" id="SFLDG01135">
    <property type="entry name" value="C1.5.6:_HAD__Beta-PGM__Phospha"/>
    <property type="match status" value="1"/>
</dbReference>
<dbReference type="Pfam" id="PF13419">
    <property type="entry name" value="HAD_2"/>
    <property type="match status" value="1"/>
</dbReference>
<dbReference type="SUPFAM" id="SSF56784">
    <property type="entry name" value="HAD-like"/>
    <property type="match status" value="1"/>
</dbReference>
<dbReference type="InterPro" id="IPR041492">
    <property type="entry name" value="HAD_2"/>
</dbReference>
<dbReference type="NCBIfam" id="TIGR01509">
    <property type="entry name" value="HAD-SF-IA-v3"/>
    <property type="match status" value="1"/>
</dbReference>
<dbReference type="PANTHER" id="PTHR46193:SF21">
    <property type="entry name" value="SLL1138 PROTEIN"/>
    <property type="match status" value="1"/>
</dbReference>
<comment type="cofactor">
    <cofactor evidence="1">
        <name>Mg(2+)</name>
        <dbReference type="ChEBI" id="CHEBI:18420"/>
    </cofactor>
</comment>
<dbReference type="InterPro" id="IPR023214">
    <property type="entry name" value="HAD_sf"/>
</dbReference>
<gene>
    <name evidence="5" type="ORF">Lbru_1604</name>
</gene>
<dbReference type="SFLD" id="SFLDG01129">
    <property type="entry name" value="C1.5:_HAD__Beta-PGM__Phosphata"/>
    <property type="match status" value="1"/>
</dbReference>
<comment type="caution">
    <text evidence="5">The sequence shown here is derived from an EMBL/GenBank/DDBJ whole genome shotgun (WGS) entry which is preliminary data.</text>
</comment>
<dbReference type="NCBIfam" id="TIGR01549">
    <property type="entry name" value="HAD-SF-IA-v1"/>
    <property type="match status" value="1"/>
</dbReference>
<evidence type="ECO:0000256" key="2">
    <source>
        <dbReference type="ARBA" id="ARBA00006171"/>
    </source>
</evidence>
<keyword evidence="5" id="KW-0378">Hydrolase</keyword>
<dbReference type="PRINTS" id="PR00413">
    <property type="entry name" value="HADHALOGNASE"/>
</dbReference>
<dbReference type="EMBL" id="LNXV01000013">
    <property type="protein sequence ID" value="KTC83781.1"/>
    <property type="molecule type" value="Genomic_DNA"/>
</dbReference>
<dbReference type="RefSeq" id="WP_058441678.1">
    <property type="nucleotide sequence ID" value="NZ_CAAAHU010000019.1"/>
</dbReference>
<dbReference type="PANTHER" id="PTHR46193">
    <property type="entry name" value="6-PHOSPHOGLUCONATE PHOSPHATASE"/>
    <property type="match status" value="1"/>
</dbReference>
<dbReference type="Gene3D" id="3.40.50.1000">
    <property type="entry name" value="HAD superfamily/HAD-like"/>
    <property type="match status" value="1"/>
</dbReference>
<keyword evidence="6" id="KW-1185">Reference proteome</keyword>
<dbReference type="GO" id="GO:0046872">
    <property type="term" value="F:metal ion binding"/>
    <property type="evidence" value="ECO:0007669"/>
    <property type="project" value="UniProtKB-KW"/>
</dbReference>
<protein>
    <submittedName>
        <fullName evidence="5">HAD-superfamily hydrolase</fullName>
    </submittedName>
</protein>
<evidence type="ECO:0000256" key="3">
    <source>
        <dbReference type="ARBA" id="ARBA00022723"/>
    </source>
</evidence>
<accession>A0A0W0SLH3</accession>
<evidence type="ECO:0000256" key="4">
    <source>
        <dbReference type="ARBA" id="ARBA00022842"/>
    </source>
</evidence>
<evidence type="ECO:0000256" key="1">
    <source>
        <dbReference type="ARBA" id="ARBA00001946"/>
    </source>
</evidence>
<dbReference type="InterPro" id="IPR036412">
    <property type="entry name" value="HAD-like_sf"/>
</dbReference>